<comment type="domain">
    <text evidence="7">The P-site tRNA interaction motif (PtIM domain) probably interacts with the P-site tRNA(fMet) as well as the 23S rRNA.</text>
</comment>
<reference evidence="10 11" key="1">
    <citation type="submission" date="2024-06" db="EMBL/GenBank/DDBJ databases">
        <authorList>
            <person name="Chen R.Y."/>
        </authorList>
    </citation>
    <scope>NUCLEOTIDE SEQUENCE [LARGE SCALE GENOMIC DNA]</scope>
    <source>
        <strain evidence="10 11">D2</strain>
    </source>
</reference>
<feature type="domain" description="ABC transporter" evidence="9">
    <location>
        <begin position="6"/>
        <end position="259"/>
    </location>
</feature>
<dbReference type="Gene3D" id="3.40.50.300">
    <property type="entry name" value="P-loop containing nucleotide triphosphate hydrolases"/>
    <property type="match status" value="2"/>
</dbReference>
<dbReference type="RefSeq" id="WP_143872771.1">
    <property type="nucleotide sequence ID" value="NZ_CP041660.1"/>
</dbReference>
<evidence type="ECO:0000256" key="4">
    <source>
        <dbReference type="ARBA" id="ARBA00022741"/>
    </source>
</evidence>
<dbReference type="InterPro" id="IPR027417">
    <property type="entry name" value="P-loop_NTPase"/>
</dbReference>
<dbReference type="InterPro" id="IPR017871">
    <property type="entry name" value="ABC_transporter-like_CS"/>
</dbReference>
<comment type="catalytic activity">
    <reaction evidence="7">
        <text>ATP + H2O = ADP + phosphate + H(+)</text>
        <dbReference type="Rhea" id="RHEA:13065"/>
        <dbReference type="ChEBI" id="CHEBI:15377"/>
        <dbReference type="ChEBI" id="CHEBI:15378"/>
        <dbReference type="ChEBI" id="CHEBI:30616"/>
        <dbReference type="ChEBI" id="CHEBI:43474"/>
        <dbReference type="ChEBI" id="CHEBI:456216"/>
    </reaction>
</comment>
<evidence type="ECO:0000259" key="9">
    <source>
        <dbReference type="PROSITE" id="PS50893"/>
    </source>
</evidence>
<keyword evidence="7" id="KW-0648">Protein biosynthesis</keyword>
<keyword evidence="2 7" id="KW-0820">tRNA-binding</keyword>
<dbReference type="EMBL" id="JBELOE010000265">
    <property type="protein sequence ID" value="MER2493644.1"/>
    <property type="molecule type" value="Genomic_DNA"/>
</dbReference>
<name>A0ABV1RL26_9ALTE</name>
<dbReference type="SMART" id="SM00382">
    <property type="entry name" value="AAA"/>
    <property type="match status" value="2"/>
</dbReference>
<dbReference type="InterPro" id="IPR022374">
    <property type="entry name" value="EttA"/>
</dbReference>
<feature type="region of interest" description="PtIM" evidence="7">
    <location>
        <begin position="242"/>
        <end position="322"/>
    </location>
</feature>
<feature type="binding site" evidence="7">
    <location>
        <begin position="356"/>
        <end position="363"/>
    </location>
    <ligand>
        <name>ATP</name>
        <dbReference type="ChEBI" id="CHEBI:30616"/>
        <label>2</label>
    </ligand>
</feature>
<proteinExistence type="inferred from homology"/>
<protein>
    <recommendedName>
        <fullName evidence="7">Energy-dependent translational throttle protein EttA</fullName>
        <ecNumber evidence="7">3.6.1.-</ecNumber>
    </recommendedName>
    <alternativeName>
        <fullName evidence="7">Translational regulatory factor EttA</fullName>
    </alternativeName>
</protein>
<evidence type="ECO:0000256" key="8">
    <source>
        <dbReference type="SAM" id="Coils"/>
    </source>
</evidence>
<dbReference type="NCBIfam" id="NF008775">
    <property type="entry name" value="PRK11819.1"/>
    <property type="match status" value="1"/>
</dbReference>
<keyword evidence="3 7" id="KW-0699">rRNA-binding</keyword>
<comment type="domain">
    <text evidence="7">The arm domain is inserted in the first ABC transporter domain. Probably contacts ribosomal protein L1.</text>
</comment>
<dbReference type="InterPro" id="IPR032781">
    <property type="entry name" value="ABC_tran_Xtn"/>
</dbReference>
<feature type="region of interest" description="Arm" evidence="7">
    <location>
        <begin position="95"/>
        <end position="139"/>
    </location>
</feature>
<evidence type="ECO:0000256" key="2">
    <source>
        <dbReference type="ARBA" id="ARBA00022555"/>
    </source>
</evidence>
<keyword evidence="7" id="KW-0378">Hydrolase</keyword>
<evidence type="ECO:0000313" key="10">
    <source>
        <dbReference type="EMBL" id="MER2493644.1"/>
    </source>
</evidence>
<gene>
    <name evidence="7 10" type="primary">ettA</name>
    <name evidence="10" type="ORF">ABS311_17330</name>
</gene>
<keyword evidence="6 7" id="KW-0810">Translation regulation</keyword>
<keyword evidence="11" id="KW-1185">Reference proteome</keyword>
<comment type="subcellular location">
    <subcellularLocation>
        <location evidence="7">Cytoplasm</location>
    </subcellularLocation>
    <text evidence="7">Associates with ribosomes and polysomes.</text>
</comment>
<comment type="similarity">
    <text evidence="1 7">Belongs to the ABC transporter superfamily. ABCF family. Translational throttle EttA subfamily.</text>
</comment>
<dbReference type="InterPro" id="IPR003439">
    <property type="entry name" value="ABC_transporter-like_ATP-bd"/>
</dbReference>
<dbReference type="NCBIfam" id="TIGR03719">
    <property type="entry name" value="ABC_ABC_ChvD"/>
    <property type="match status" value="1"/>
</dbReference>
<dbReference type="PANTHER" id="PTHR43858:SF1">
    <property type="entry name" value="ABC TRANSPORTER-RELATED PROTEIN"/>
    <property type="match status" value="1"/>
</dbReference>
<dbReference type="InterPro" id="IPR003593">
    <property type="entry name" value="AAA+_ATPase"/>
</dbReference>
<keyword evidence="5 7" id="KW-0067">ATP-binding</keyword>
<keyword evidence="4 7" id="KW-0547">Nucleotide-binding</keyword>
<comment type="caution">
    <text evidence="10">The sequence shown here is derived from an EMBL/GenBank/DDBJ whole genome shotgun (WGS) entry which is preliminary data.</text>
</comment>
<comment type="function">
    <text evidence="7">A translation factor that gates the progression of the 70S ribosomal initiation complex (IC, containing tRNA(fMet) in the P-site) into the translation elongation cycle by using a mechanism sensitive to the ATP/ADP ratio. Binds to the 70S ribosome E-site where it modulates the state of the translating ribosome during subunit translocation. ATP hydrolysis probably frees it from the ribosome, which can enter the elongation phase.</text>
</comment>
<dbReference type="Pfam" id="PF00005">
    <property type="entry name" value="ABC_tran"/>
    <property type="match status" value="2"/>
</dbReference>
<dbReference type="EC" id="3.6.1.-" evidence="7"/>
<evidence type="ECO:0000256" key="6">
    <source>
        <dbReference type="ARBA" id="ARBA00022845"/>
    </source>
</evidence>
<evidence type="ECO:0000256" key="3">
    <source>
        <dbReference type="ARBA" id="ARBA00022730"/>
    </source>
</evidence>
<organism evidence="10 11">
    <name type="scientific">Catenovulum sediminis</name>
    <dbReference type="NCBI Taxonomy" id="1740262"/>
    <lineage>
        <taxon>Bacteria</taxon>
        <taxon>Pseudomonadati</taxon>
        <taxon>Pseudomonadota</taxon>
        <taxon>Gammaproteobacteria</taxon>
        <taxon>Alteromonadales</taxon>
        <taxon>Alteromonadaceae</taxon>
        <taxon>Catenovulum</taxon>
    </lineage>
</organism>
<keyword evidence="7" id="KW-0694">RNA-binding</keyword>
<dbReference type="Proteomes" id="UP001467690">
    <property type="component" value="Unassembled WGS sequence"/>
</dbReference>
<keyword evidence="8" id="KW-0175">Coiled coil</keyword>
<feature type="binding site" evidence="7">
    <location>
        <begin position="39"/>
        <end position="46"/>
    </location>
    <ligand>
        <name>ATP</name>
        <dbReference type="ChEBI" id="CHEBI:30616"/>
        <label>1</label>
    </ligand>
</feature>
<keyword evidence="7" id="KW-0963">Cytoplasm</keyword>
<dbReference type="SUPFAM" id="SSF52540">
    <property type="entry name" value="P-loop containing nucleoside triphosphate hydrolases"/>
    <property type="match status" value="2"/>
</dbReference>
<evidence type="ECO:0000256" key="5">
    <source>
        <dbReference type="ARBA" id="ARBA00022840"/>
    </source>
</evidence>
<feature type="domain" description="ABC transporter" evidence="9">
    <location>
        <begin position="324"/>
        <end position="542"/>
    </location>
</feature>
<evidence type="ECO:0000313" key="11">
    <source>
        <dbReference type="Proteomes" id="UP001467690"/>
    </source>
</evidence>
<dbReference type="PROSITE" id="PS00211">
    <property type="entry name" value="ABC_TRANSPORTER_1"/>
    <property type="match status" value="1"/>
</dbReference>
<evidence type="ECO:0000256" key="1">
    <source>
        <dbReference type="ARBA" id="ARBA00005868"/>
    </source>
</evidence>
<accession>A0ABV1RL26</accession>
<dbReference type="CDD" id="cd03221">
    <property type="entry name" value="ABCF_EF-3"/>
    <property type="match status" value="2"/>
</dbReference>
<evidence type="ECO:0000256" key="7">
    <source>
        <dbReference type="HAMAP-Rule" id="MF_00847"/>
    </source>
</evidence>
<keyword evidence="7" id="KW-0677">Repeat</keyword>
<feature type="coiled-coil region" evidence="8">
    <location>
        <begin position="83"/>
        <end position="110"/>
    </location>
</feature>
<dbReference type="PROSITE" id="PS50893">
    <property type="entry name" value="ABC_TRANSPORTER_2"/>
    <property type="match status" value="2"/>
</dbReference>
<sequence>MAQYVYTMNQVSKIVPPKREILKNINLCFFPGAKIGVLGLNGAGKSTLLRIMAGLDTEIEGEARPQPGIKIGYLPQEPQLDPTKNVRENIEEAISEVKNAIARLDEVYAAYAEPDADFDALAQEQGELENIIQSHDGHNIENMLERAADALRLPPWDADVNKLSGGERRRVALCRLLLEKPDMLLLDEPTNHLDAESVAWLERFLHDYEGTVVAITHDRYFLDNVAGWILELDRGHGIPWEGNYSSWLEQKDARLEQEERSENARKRSIKQELEWVRSNPKGRQAKSKARMARFEELNNQDFQKRNETNELFIPPGERLGDKVIEVENLTKSYGDRVLIDNLSFKIPKGAIVGIIGPNGAGKSTLFRMLSGTEQPDSGNIALGDTVKIASVEQFRDSMNDNNTVWQEISEGQDIITIGSFEINSRAYVSRFNFKGTDQQKRIGELSGGERNRVHLAKLLKAGGNLLLLDEPTNDLDVETLRALENALLDFPGCAMVISHDRWFLDRIATHILDYRDEGQVNFYEGNYTDYEAWLKQTLGEDAVLNPHRIKYKKIG</sequence>
<dbReference type="HAMAP" id="MF_00847">
    <property type="entry name" value="EttA"/>
    <property type="match status" value="1"/>
</dbReference>
<dbReference type="Pfam" id="PF12848">
    <property type="entry name" value="ABC_tran_Xtn"/>
    <property type="match status" value="1"/>
</dbReference>
<comment type="subunit">
    <text evidence="7">Monomer. Probably contacts ribosomal proteins L1, L5, L33 and S7, the 16S and 23S rRNA and the P-site containing tRNA(fMet).</text>
</comment>
<dbReference type="PANTHER" id="PTHR43858">
    <property type="entry name" value="ENERGY-DEPENDENT TRANSLATIONAL THROTTLE PROTEIN ETTA"/>
    <property type="match status" value="1"/>
</dbReference>